<dbReference type="PANTHER" id="PTHR48207:SF3">
    <property type="entry name" value="SUCCINATE--HYDROXYMETHYLGLUTARATE COA-TRANSFERASE"/>
    <property type="match status" value="1"/>
</dbReference>
<dbReference type="Gene3D" id="3.30.1540.10">
    <property type="entry name" value="formyl-coa transferase, domain 3"/>
    <property type="match status" value="1"/>
</dbReference>
<dbReference type="PANTHER" id="PTHR48207">
    <property type="entry name" value="SUCCINATE--HYDROXYMETHYLGLUTARATE COA-TRANSFERASE"/>
    <property type="match status" value="1"/>
</dbReference>
<dbReference type="Proteomes" id="UP000605670">
    <property type="component" value="Unassembled WGS sequence"/>
</dbReference>
<protein>
    <submittedName>
        <fullName evidence="2">Succinyl-CoA--D-citramalate CoA-transferase</fullName>
    </submittedName>
</protein>
<dbReference type="InterPro" id="IPR003673">
    <property type="entry name" value="CoA-Trfase_fam_III"/>
</dbReference>
<comment type="caution">
    <text evidence="2">The sequence shown here is derived from an EMBL/GenBank/DDBJ whole genome shotgun (WGS) entry which is preliminary data.</text>
</comment>
<dbReference type="InterPro" id="IPR044855">
    <property type="entry name" value="CoA-Trfase_III_dom3_sf"/>
</dbReference>
<dbReference type="Gene3D" id="3.40.50.10540">
    <property type="entry name" value="Crotonobetainyl-coa:carnitine coa-transferase, domain 1"/>
    <property type="match status" value="1"/>
</dbReference>
<evidence type="ECO:0000313" key="3">
    <source>
        <dbReference type="Proteomes" id="UP000605670"/>
    </source>
</evidence>
<proteinExistence type="predicted"/>
<dbReference type="Pfam" id="PF02515">
    <property type="entry name" value="CoA_transf_3"/>
    <property type="match status" value="1"/>
</dbReference>
<dbReference type="SUPFAM" id="SSF89796">
    <property type="entry name" value="CoA-transferase family III (CaiB/BaiF)"/>
    <property type="match status" value="1"/>
</dbReference>
<reference evidence="2" key="2">
    <citation type="submission" date="2020-09" db="EMBL/GenBank/DDBJ databases">
        <authorList>
            <person name="Sun Q."/>
            <person name="Zhou Y."/>
        </authorList>
    </citation>
    <scope>NUCLEOTIDE SEQUENCE</scope>
    <source>
        <strain evidence="2">CGMCC 1.12160</strain>
    </source>
</reference>
<sequence length="403" mass="43073">MAGNSSTKSPGPLGGLRVLDLATVFAGPFAAALMGDMGADVLKVELPGVGDPLRALGPFSGDVSLTWAAAARNKRSMTLDLRQEAGQELLLRMLPDVDVLIENFRPGTLGRWGLPIERLREANPDLVVVHVSGFGQTGPHADKVGFGTPATAYSGFAHISGFPDRPPVLPSVSLVDYLTGMYAALGALAALYQLKEGGGPDEVDVALYESMFRMLEVVVAEHDVLGTVRERTGNELAASSPAGIYETRDGEWVVIVTSTERTFARLAAAMEREDLLTDPEFSTNRARLERRDRMNAIVAGWTARFSRAEVEARLDEFSVPASAVYSVADIFADEHYQARDMLVDVTHATLGPITVPGVVPKFHDNPGGVRSAGPLLGEHTDEVLADLGLSAEEIADLRTQGVV</sequence>
<reference evidence="2" key="1">
    <citation type="journal article" date="2014" name="Int. J. Syst. Evol. Microbiol.">
        <title>Complete genome sequence of Corynebacterium casei LMG S-19264T (=DSM 44701T), isolated from a smear-ripened cheese.</title>
        <authorList>
            <consortium name="US DOE Joint Genome Institute (JGI-PGF)"/>
            <person name="Walter F."/>
            <person name="Albersmeier A."/>
            <person name="Kalinowski J."/>
            <person name="Ruckert C."/>
        </authorList>
    </citation>
    <scope>NUCLEOTIDE SEQUENCE</scope>
    <source>
        <strain evidence="2">CGMCC 1.12160</strain>
    </source>
</reference>
<dbReference type="InterPro" id="IPR050483">
    <property type="entry name" value="CoA-transferase_III_domain"/>
</dbReference>
<dbReference type="GO" id="GO:0008410">
    <property type="term" value="F:CoA-transferase activity"/>
    <property type="evidence" value="ECO:0007669"/>
    <property type="project" value="TreeGrafter"/>
</dbReference>
<evidence type="ECO:0000313" key="2">
    <source>
        <dbReference type="EMBL" id="GGF40925.1"/>
    </source>
</evidence>
<dbReference type="AlphaFoldDB" id="A0A917BFD3"/>
<organism evidence="2 3">
    <name type="scientific">Ornithinimicrobium tianjinense</name>
    <dbReference type="NCBI Taxonomy" id="1195761"/>
    <lineage>
        <taxon>Bacteria</taxon>
        <taxon>Bacillati</taxon>
        <taxon>Actinomycetota</taxon>
        <taxon>Actinomycetes</taxon>
        <taxon>Micrococcales</taxon>
        <taxon>Ornithinimicrobiaceae</taxon>
        <taxon>Ornithinimicrobium</taxon>
    </lineage>
</organism>
<keyword evidence="3" id="KW-1185">Reference proteome</keyword>
<keyword evidence="1" id="KW-0808">Transferase</keyword>
<accession>A0A917BFD3</accession>
<gene>
    <name evidence="2" type="ORF">GCM10011366_05790</name>
</gene>
<dbReference type="InterPro" id="IPR023606">
    <property type="entry name" value="CoA-Trfase_III_dom_1_sf"/>
</dbReference>
<dbReference type="RefSeq" id="WP_188428091.1">
    <property type="nucleotide sequence ID" value="NZ_BAABKH010000010.1"/>
</dbReference>
<name>A0A917BFD3_9MICO</name>
<dbReference type="EMBL" id="BMEM01000001">
    <property type="protein sequence ID" value="GGF40925.1"/>
    <property type="molecule type" value="Genomic_DNA"/>
</dbReference>
<evidence type="ECO:0000256" key="1">
    <source>
        <dbReference type="ARBA" id="ARBA00022679"/>
    </source>
</evidence>